<dbReference type="InterPro" id="IPR002559">
    <property type="entry name" value="Transposase_11"/>
</dbReference>
<dbReference type="PANTHER" id="PTHR30007">
    <property type="entry name" value="PHP DOMAIN PROTEIN"/>
    <property type="match status" value="1"/>
</dbReference>
<sequence>MPRLYAVAAGESSSFPRRCDCLAHVHGNADGQPHRVRMYPSDMTDAEWAVVRAVLPVPAWLEGRGGQPECYCHRQMIDAVRYLVDNGIKWRAMPADFPPWDRVYAFFARWRDRGLVHELHDRLRARCRQAAGRDGEPTAAIVDAQSVKAASSVHADSRGFDGGKLVNGRKRHIVVDTLGLLLVVLVTGADVTDRAAAHVLLRELAVRHRRVVLVWADGSYTGPLVDWAAEHCGIALTVVKRPDGARGFQVLPRRWVVERTFGWLMRSRRLARDYETLPSSSEALVHWSMTMLMTRRLARRTAAAHPRLPQPAAAA</sequence>
<evidence type="ECO:0000259" key="2">
    <source>
        <dbReference type="Pfam" id="PF13340"/>
    </source>
</evidence>
<evidence type="ECO:0000313" key="4">
    <source>
        <dbReference type="Proteomes" id="UP001500466"/>
    </source>
</evidence>
<dbReference type="EMBL" id="BAABHS010000086">
    <property type="protein sequence ID" value="GAA4998338.1"/>
    <property type="molecule type" value="Genomic_DNA"/>
</dbReference>
<keyword evidence="4" id="KW-1185">Reference proteome</keyword>
<dbReference type="Pfam" id="PF13340">
    <property type="entry name" value="DUF4096"/>
    <property type="match status" value="1"/>
</dbReference>
<gene>
    <name evidence="3" type="ORF">GCM10023205_85040</name>
</gene>
<evidence type="ECO:0000313" key="3">
    <source>
        <dbReference type="EMBL" id="GAA4998338.1"/>
    </source>
</evidence>
<feature type="domain" description="Transposase IS4-like" evidence="1">
    <location>
        <begin position="136"/>
        <end position="288"/>
    </location>
</feature>
<protein>
    <submittedName>
        <fullName evidence="3">IS5 family transposase</fullName>
    </submittedName>
</protein>
<dbReference type="NCBIfam" id="NF033580">
    <property type="entry name" value="transpos_IS5_3"/>
    <property type="match status" value="1"/>
</dbReference>
<dbReference type="Proteomes" id="UP001500466">
    <property type="component" value="Unassembled WGS sequence"/>
</dbReference>
<accession>A0ABP9IK80</accession>
<organism evidence="3 4">
    <name type="scientific">Yinghuangia aomiensis</name>
    <dbReference type="NCBI Taxonomy" id="676205"/>
    <lineage>
        <taxon>Bacteria</taxon>
        <taxon>Bacillati</taxon>
        <taxon>Actinomycetota</taxon>
        <taxon>Actinomycetes</taxon>
        <taxon>Kitasatosporales</taxon>
        <taxon>Streptomycetaceae</taxon>
        <taxon>Yinghuangia</taxon>
    </lineage>
</organism>
<comment type="caution">
    <text evidence="3">The sequence shown here is derived from an EMBL/GenBank/DDBJ whole genome shotgun (WGS) entry which is preliminary data.</text>
</comment>
<dbReference type="PANTHER" id="PTHR30007:SF0">
    <property type="entry name" value="TRANSPOSASE"/>
    <property type="match status" value="1"/>
</dbReference>
<feature type="domain" description="Insertion element IS402-like" evidence="2">
    <location>
        <begin position="43"/>
        <end position="120"/>
    </location>
</feature>
<dbReference type="InterPro" id="IPR025161">
    <property type="entry name" value="IS402-like_dom"/>
</dbReference>
<name>A0ABP9IK80_9ACTN</name>
<reference evidence="4" key="1">
    <citation type="journal article" date="2019" name="Int. J. Syst. Evol. Microbiol.">
        <title>The Global Catalogue of Microorganisms (GCM) 10K type strain sequencing project: providing services to taxonomists for standard genome sequencing and annotation.</title>
        <authorList>
            <consortium name="The Broad Institute Genomics Platform"/>
            <consortium name="The Broad Institute Genome Sequencing Center for Infectious Disease"/>
            <person name="Wu L."/>
            <person name="Ma J."/>
        </authorList>
    </citation>
    <scope>NUCLEOTIDE SEQUENCE [LARGE SCALE GENOMIC DNA]</scope>
    <source>
        <strain evidence="4">JCM 17986</strain>
    </source>
</reference>
<evidence type="ECO:0000259" key="1">
    <source>
        <dbReference type="Pfam" id="PF01609"/>
    </source>
</evidence>
<proteinExistence type="predicted"/>
<dbReference type="Pfam" id="PF01609">
    <property type="entry name" value="DDE_Tnp_1"/>
    <property type="match status" value="1"/>
</dbReference>